<keyword evidence="2" id="KW-1185">Reference proteome</keyword>
<protein>
    <submittedName>
        <fullName evidence="1">Uncharacterized protein</fullName>
    </submittedName>
</protein>
<comment type="caution">
    <text evidence="1">The sequence shown here is derived from an EMBL/GenBank/DDBJ whole genome shotgun (WGS) entry which is preliminary data.</text>
</comment>
<sequence length="124" mass="13937">MAKESVNNYMEALSELKQIKKQFEQRLAKHKSESDYMKEPRCSLRARNPVPTYCDAVDIGLPPLRKGSKLSSSWARRIRLSGGWGVFALDQKLDDGDALVFELVEHLRVGSTSSKTRALPSSNL</sequence>
<evidence type="ECO:0000313" key="1">
    <source>
        <dbReference type="EMBL" id="KAI8555619.1"/>
    </source>
</evidence>
<accession>A0ACC0NRX5</accession>
<reference evidence="1" key="1">
    <citation type="submission" date="2022-02" db="EMBL/GenBank/DDBJ databases">
        <title>Plant Genome Project.</title>
        <authorList>
            <person name="Zhang R.-G."/>
        </authorList>
    </citation>
    <scope>NUCLEOTIDE SEQUENCE</scope>
    <source>
        <strain evidence="1">AT1</strain>
    </source>
</reference>
<proteinExistence type="predicted"/>
<gene>
    <name evidence="1" type="ORF">RHMOL_Rhmol05G0186500</name>
</gene>
<organism evidence="1 2">
    <name type="scientific">Rhododendron molle</name>
    <name type="common">Chinese azalea</name>
    <name type="synonym">Azalea mollis</name>
    <dbReference type="NCBI Taxonomy" id="49168"/>
    <lineage>
        <taxon>Eukaryota</taxon>
        <taxon>Viridiplantae</taxon>
        <taxon>Streptophyta</taxon>
        <taxon>Embryophyta</taxon>
        <taxon>Tracheophyta</taxon>
        <taxon>Spermatophyta</taxon>
        <taxon>Magnoliopsida</taxon>
        <taxon>eudicotyledons</taxon>
        <taxon>Gunneridae</taxon>
        <taxon>Pentapetalae</taxon>
        <taxon>asterids</taxon>
        <taxon>Ericales</taxon>
        <taxon>Ericaceae</taxon>
        <taxon>Ericoideae</taxon>
        <taxon>Rhodoreae</taxon>
        <taxon>Rhododendron</taxon>
    </lineage>
</organism>
<dbReference type="Proteomes" id="UP001062846">
    <property type="component" value="Chromosome 5"/>
</dbReference>
<name>A0ACC0NRX5_RHOML</name>
<evidence type="ECO:0000313" key="2">
    <source>
        <dbReference type="Proteomes" id="UP001062846"/>
    </source>
</evidence>
<dbReference type="EMBL" id="CM046392">
    <property type="protein sequence ID" value="KAI8555619.1"/>
    <property type="molecule type" value="Genomic_DNA"/>
</dbReference>